<dbReference type="GO" id="GO:0006396">
    <property type="term" value="P:RNA processing"/>
    <property type="evidence" value="ECO:0007669"/>
    <property type="project" value="InterPro"/>
</dbReference>
<organism evidence="3 4">
    <name type="scientific">Cetraspora pellucida</name>
    <dbReference type="NCBI Taxonomy" id="1433469"/>
    <lineage>
        <taxon>Eukaryota</taxon>
        <taxon>Fungi</taxon>
        <taxon>Fungi incertae sedis</taxon>
        <taxon>Mucoromycota</taxon>
        <taxon>Glomeromycotina</taxon>
        <taxon>Glomeromycetes</taxon>
        <taxon>Diversisporales</taxon>
        <taxon>Gigasporaceae</taxon>
        <taxon>Cetraspora</taxon>
    </lineage>
</organism>
<evidence type="ECO:0000313" key="4">
    <source>
        <dbReference type="Proteomes" id="UP000789759"/>
    </source>
</evidence>
<dbReference type="Proteomes" id="UP000789759">
    <property type="component" value="Unassembled WGS sequence"/>
</dbReference>
<dbReference type="Pfam" id="PF09429">
    <property type="entry name" value="Wbp11"/>
    <property type="match status" value="1"/>
</dbReference>
<feature type="compositionally biased region" description="Polar residues" evidence="1">
    <location>
        <begin position="191"/>
        <end position="202"/>
    </location>
</feature>
<comment type="caution">
    <text evidence="3">The sequence shown here is derived from an EMBL/GenBank/DDBJ whole genome shotgun (WGS) entry which is preliminary data.</text>
</comment>
<sequence>MVKKKSGRTLNPADAHRKAMRQKEIKKNKMERKRVRTLVMVHKDTSKLEEEISRYKALDKEKRLDKNGKAKLKDLEDKLSKILDTKKAHGVSLQRSKPKDHTPVYFHPALNSSEAFPQNVNNTQDGGETSEGSEKQNKQESDEDIPLPPGKPPSNESDNELPELPPGTPPKHDDSDDDLPELPPGPPPSLQNNDVNAQSSGISRSPPFGFRSPSMPAGPQYPPPQSTYMMFNSPPGTSNHLRPNIRPPPPPVFPSGTGNIFSRPPPIHVMPGQGAPLRPLDTRPPPFSSQVSHYGPPPPPPPVQGVNKVIRDHMKNNYNIDSLDTYGSPQRAFPQPIINDKSQSMNVSLLKSTTAATPVIQAEPQVRNLQKELTTLVPAALLRKKADARKPKVARPVVNAAPNIDDGIGTSTSSVKRNASIAIPLLQQQTDYDVQSSEQKQTTASTSSPAKKAKTKKKVDEYDKFMAEMQDLL</sequence>
<dbReference type="OrthoDB" id="205569at2759"/>
<accession>A0A9N8VYT3</accession>
<dbReference type="InterPro" id="IPR019007">
    <property type="entry name" value="Wbp11/ELF5/Saf1_N"/>
</dbReference>
<gene>
    <name evidence="3" type="ORF">CPELLU_LOCUS1076</name>
</gene>
<evidence type="ECO:0000259" key="2">
    <source>
        <dbReference type="Pfam" id="PF09429"/>
    </source>
</evidence>
<feature type="compositionally biased region" description="Low complexity" evidence="1">
    <location>
        <begin position="203"/>
        <end position="215"/>
    </location>
</feature>
<protein>
    <submittedName>
        <fullName evidence="3">9689_t:CDS:1</fullName>
    </submittedName>
</protein>
<feature type="domain" description="Wbp11/ELF5/Saf1 N-terminal" evidence="2">
    <location>
        <begin position="7"/>
        <end position="82"/>
    </location>
</feature>
<dbReference type="AlphaFoldDB" id="A0A9N8VYT3"/>
<feature type="compositionally biased region" description="Polar residues" evidence="1">
    <location>
        <begin position="110"/>
        <end position="127"/>
    </location>
</feature>
<dbReference type="EMBL" id="CAJVQA010000369">
    <property type="protein sequence ID" value="CAG8471108.1"/>
    <property type="molecule type" value="Genomic_DNA"/>
</dbReference>
<feature type="compositionally biased region" description="Low complexity" evidence="1">
    <location>
        <begin position="439"/>
        <end position="450"/>
    </location>
</feature>
<keyword evidence="4" id="KW-1185">Reference proteome</keyword>
<feature type="compositionally biased region" description="Polar residues" evidence="1">
    <location>
        <begin position="226"/>
        <end position="241"/>
    </location>
</feature>
<evidence type="ECO:0000256" key="1">
    <source>
        <dbReference type="SAM" id="MobiDB-lite"/>
    </source>
</evidence>
<feature type="region of interest" description="Disordered" evidence="1">
    <location>
        <begin position="83"/>
        <end position="307"/>
    </location>
</feature>
<proteinExistence type="predicted"/>
<feature type="compositionally biased region" description="Basic and acidic residues" evidence="1">
    <location>
        <begin position="14"/>
        <end position="28"/>
    </location>
</feature>
<reference evidence="3" key="1">
    <citation type="submission" date="2021-06" db="EMBL/GenBank/DDBJ databases">
        <authorList>
            <person name="Kallberg Y."/>
            <person name="Tangrot J."/>
            <person name="Rosling A."/>
        </authorList>
    </citation>
    <scope>NUCLEOTIDE SEQUENCE</scope>
    <source>
        <strain evidence="3">FL966</strain>
    </source>
</reference>
<evidence type="ECO:0000313" key="3">
    <source>
        <dbReference type="EMBL" id="CAG8471108.1"/>
    </source>
</evidence>
<feature type="region of interest" description="Disordered" evidence="1">
    <location>
        <begin position="431"/>
        <end position="460"/>
    </location>
</feature>
<name>A0A9N8VYT3_9GLOM</name>
<feature type="region of interest" description="Disordered" evidence="1">
    <location>
        <begin position="1"/>
        <end position="30"/>
    </location>
</feature>